<evidence type="ECO:0000313" key="1">
    <source>
        <dbReference type="EMBL" id="GFY41399.1"/>
    </source>
</evidence>
<dbReference type="Proteomes" id="UP000886998">
    <property type="component" value="Unassembled WGS sequence"/>
</dbReference>
<keyword evidence="2" id="KW-1185">Reference proteome</keyword>
<comment type="caution">
    <text evidence="1">The sequence shown here is derived from an EMBL/GenBank/DDBJ whole genome shotgun (WGS) entry which is preliminary data.</text>
</comment>
<sequence>MFRNKLFYSISTVHKEDLCYLCVSSSISIAACLFVYPDRHLSPGGFKPTMLSGHINKWDQENDTFYGKFTLARLEEKTIAECVMEVKRTGGRHAFEQRVTSMFNAPTHPLCSKCIRMCVYMSLEDSLI</sequence>
<evidence type="ECO:0000313" key="2">
    <source>
        <dbReference type="Proteomes" id="UP000886998"/>
    </source>
</evidence>
<protein>
    <submittedName>
        <fullName evidence="1">Uncharacterized protein</fullName>
    </submittedName>
</protein>
<dbReference type="PROSITE" id="PS51257">
    <property type="entry name" value="PROKAR_LIPOPROTEIN"/>
    <property type="match status" value="1"/>
</dbReference>
<reference evidence="1" key="1">
    <citation type="submission" date="2020-08" db="EMBL/GenBank/DDBJ databases">
        <title>Multicomponent nature underlies the extraordinary mechanical properties of spider dragline silk.</title>
        <authorList>
            <person name="Kono N."/>
            <person name="Nakamura H."/>
            <person name="Mori M."/>
            <person name="Yoshida Y."/>
            <person name="Ohtoshi R."/>
            <person name="Malay A.D."/>
            <person name="Moran D.A.P."/>
            <person name="Tomita M."/>
            <person name="Numata K."/>
            <person name="Arakawa K."/>
        </authorList>
    </citation>
    <scope>NUCLEOTIDE SEQUENCE</scope>
</reference>
<proteinExistence type="predicted"/>
<organism evidence="1 2">
    <name type="scientific">Trichonephila inaurata madagascariensis</name>
    <dbReference type="NCBI Taxonomy" id="2747483"/>
    <lineage>
        <taxon>Eukaryota</taxon>
        <taxon>Metazoa</taxon>
        <taxon>Ecdysozoa</taxon>
        <taxon>Arthropoda</taxon>
        <taxon>Chelicerata</taxon>
        <taxon>Arachnida</taxon>
        <taxon>Araneae</taxon>
        <taxon>Araneomorphae</taxon>
        <taxon>Entelegynae</taxon>
        <taxon>Araneoidea</taxon>
        <taxon>Nephilidae</taxon>
        <taxon>Trichonephila</taxon>
        <taxon>Trichonephila inaurata</taxon>
    </lineage>
</organism>
<gene>
    <name evidence="1" type="ORF">TNIN_315781</name>
</gene>
<accession>A0A8X6WVX0</accession>
<name>A0A8X6WVX0_9ARAC</name>
<dbReference type="AlphaFoldDB" id="A0A8X6WVX0"/>
<dbReference type="EMBL" id="BMAV01002483">
    <property type="protein sequence ID" value="GFY41399.1"/>
    <property type="molecule type" value="Genomic_DNA"/>
</dbReference>